<comment type="caution">
    <text evidence="1">The sequence shown here is derived from an EMBL/GenBank/DDBJ whole genome shotgun (WGS) entry which is preliminary data.</text>
</comment>
<dbReference type="EMBL" id="RXLZ01000023">
    <property type="protein sequence ID" value="RTQ89515.1"/>
    <property type="molecule type" value="Genomic_DNA"/>
</dbReference>
<dbReference type="EMBL" id="RXLZ01000037">
    <property type="protein sequence ID" value="RTQ88176.1"/>
    <property type="molecule type" value="Genomic_DNA"/>
</dbReference>
<evidence type="ECO:0000313" key="1">
    <source>
        <dbReference type="EMBL" id="RTQ88176.1"/>
    </source>
</evidence>
<dbReference type="AlphaFoldDB" id="A0A3S0QPH7"/>
<protein>
    <submittedName>
        <fullName evidence="1">IS110 family transposase</fullName>
    </submittedName>
</protein>
<feature type="non-terminal residue" evidence="1">
    <location>
        <position position="1"/>
    </location>
</feature>
<gene>
    <name evidence="2" type="ORF">EKL94_09765</name>
    <name evidence="1" type="ORF">EKL94_13345</name>
</gene>
<evidence type="ECO:0000313" key="2">
    <source>
        <dbReference type="EMBL" id="RTQ89515.1"/>
    </source>
</evidence>
<reference evidence="1 3" key="1">
    <citation type="submission" date="2018-12" db="EMBL/GenBank/DDBJ databases">
        <authorList>
            <person name="Kartti S."/>
            <person name="Manni A."/>
            <person name="Chemao El Fihri M.W."/>
            <person name="Laamarti M."/>
            <person name="Temsamani L."/>
            <person name="El Jamali J.E."/>
            <person name="Ouadghiri M."/>
            <person name="Ibrahimi A."/>
            <person name="Filati-Maltouf A."/>
        </authorList>
    </citation>
    <scope>NUCLEOTIDE SEQUENCE [LARGE SCALE GENOMIC DNA]</scope>
    <source>
        <strain evidence="1 3">MDMC339</strain>
    </source>
</reference>
<dbReference type="Proteomes" id="UP000271705">
    <property type="component" value="Unassembled WGS sequence"/>
</dbReference>
<organism evidence="1 3">
    <name type="scientific">Stenotrophomonas maltophilia</name>
    <name type="common">Pseudomonas maltophilia</name>
    <name type="synonym">Xanthomonas maltophilia</name>
    <dbReference type="NCBI Taxonomy" id="40324"/>
    <lineage>
        <taxon>Bacteria</taxon>
        <taxon>Pseudomonadati</taxon>
        <taxon>Pseudomonadota</taxon>
        <taxon>Gammaproteobacteria</taxon>
        <taxon>Lysobacterales</taxon>
        <taxon>Lysobacteraceae</taxon>
        <taxon>Stenotrophomonas</taxon>
        <taxon>Stenotrophomonas maltophilia group</taxon>
    </lineage>
</organism>
<name>A0A3S0QPH7_STEMA</name>
<evidence type="ECO:0000313" key="3">
    <source>
        <dbReference type="Proteomes" id="UP000271705"/>
    </source>
</evidence>
<sequence>VNQGKPGKVALVAVMRKMLVILNARKRDAEAQMASA</sequence>
<accession>A0A3S0QPH7</accession>
<proteinExistence type="predicted"/>